<protein>
    <recommendedName>
        <fullName evidence="11">Carrier domain-containing protein</fullName>
    </recommendedName>
</protein>
<reference evidence="9" key="1">
    <citation type="journal article" date="2019" name="Beilstein J. Org. Chem.">
        <title>Nanangenines: drimane sesquiterpenoids as the dominant metabolite cohort of a novel Australian fungus, Aspergillus nanangensis.</title>
        <authorList>
            <person name="Lacey H.J."/>
            <person name="Gilchrist C.L.M."/>
            <person name="Crombie A."/>
            <person name="Kalaitzis J.A."/>
            <person name="Vuong D."/>
            <person name="Rutledge P.J."/>
            <person name="Turner P."/>
            <person name="Pitt J.I."/>
            <person name="Lacey E."/>
            <person name="Chooi Y.H."/>
            <person name="Piggott A.M."/>
        </authorList>
    </citation>
    <scope>NUCLEOTIDE SEQUENCE</scope>
    <source>
        <strain evidence="9">MST-FP2251</strain>
    </source>
</reference>
<dbReference type="Gene3D" id="3.40.50.150">
    <property type="entry name" value="Vaccinia Virus protein VP39"/>
    <property type="match status" value="1"/>
</dbReference>
<gene>
    <name evidence="9" type="ORF">FE257_012480</name>
</gene>
<keyword evidence="5" id="KW-0511">Multifunctional enzyme</keyword>
<comment type="caution">
    <text evidence="9">The sequence shown here is derived from an EMBL/GenBank/DDBJ whole genome shotgun (WGS) entry which is preliminary data.</text>
</comment>
<evidence type="ECO:0000256" key="3">
    <source>
        <dbReference type="ARBA" id="ARBA00022679"/>
    </source>
</evidence>
<feature type="domain" description="Ketoreductase" evidence="6">
    <location>
        <begin position="1070"/>
        <end position="1249"/>
    </location>
</feature>
<evidence type="ECO:0000256" key="2">
    <source>
        <dbReference type="ARBA" id="ARBA00022553"/>
    </source>
</evidence>
<dbReference type="Gene3D" id="3.90.180.10">
    <property type="entry name" value="Medium-chain alcohol dehydrogenases, catalytic domain"/>
    <property type="match status" value="1"/>
</dbReference>
<dbReference type="Pfam" id="PF14765">
    <property type="entry name" value="PS-DH"/>
    <property type="match status" value="1"/>
</dbReference>
<evidence type="ECO:0000256" key="4">
    <source>
        <dbReference type="ARBA" id="ARBA00022857"/>
    </source>
</evidence>
<reference evidence="9" key="2">
    <citation type="submission" date="2020-02" db="EMBL/GenBank/DDBJ databases">
        <authorList>
            <person name="Gilchrist C.L.M."/>
            <person name="Chooi Y.-H."/>
        </authorList>
    </citation>
    <scope>NUCLEOTIDE SEQUENCE</scope>
    <source>
        <strain evidence="9">MST-FP2251</strain>
    </source>
</reference>
<dbReference type="GO" id="GO:0044550">
    <property type="term" value="P:secondary metabolite biosynthetic process"/>
    <property type="evidence" value="ECO:0007669"/>
    <property type="project" value="UniProtKB-ARBA"/>
</dbReference>
<organism evidence="9 10">
    <name type="scientific">Aspergillus nanangensis</name>
    <dbReference type="NCBI Taxonomy" id="2582783"/>
    <lineage>
        <taxon>Eukaryota</taxon>
        <taxon>Fungi</taxon>
        <taxon>Dikarya</taxon>
        <taxon>Ascomycota</taxon>
        <taxon>Pezizomycotina</taxon>
        <taxon>Eurotiomycetes</taxon>
        <taxon>Eurotiomycetidae</taxon>
        <taxon>Eurotiales</taxon>
        <taxon>Aspergillaceae</taxon>
        <taxon>Aspergillus</taxon>
        <taxon>Aspergillus subgen. Circumdati</taxon>
    </lineage>
</organism>
<dbReference type="CDD" id="cd02440">
    <property type="entry name" value="AdoMet_MTases"/>
    <property type="match status" value="1"/>
</dbReference>
<dbReference type="InterPro" id="IPR036291">
    <property type="entry name" value="NAD(P)-bd_dom_sf"/>
</dbReference>
<dbReference type="Pfam" id="PF13602">
    <property type="entry name" value="ADH_zinc_N_2"/>
    <property type="match status" value="1"/>
</dbReference>
<dbReference type="InterPro" id="IPR011032">
    <property type="entry name" value="GroES-like_sf"/>
</dbReference>
<dbReference type="InterPro" id="IPR050091">
    <property type="entry name" value="PKS_NRPS_Biosynth_Enz"/>
</dbReference>
<dbReference type="Gene3D" id="3.40.50.720">
    <property type="entry name" value="NAD(P)-binding Rossmann-like Domain"/>
    <property type="match status" value="2"/>
</dbReference>
<dbReference type="InterPro" id="IPR013154">
    <property type="entry name" value="ADH-like_N"/>
</dbReference>
<feature type="domain" description="Polyketide/metazoan fatty acid synthase-like dehydratase" evidence="7">
    <location>
        <begin position="2"/>
        <end position="156"/>
    </location>
</feature>
<evidence type="ECO:0000256" key="1">
    <source>
        <dbReference type="ARBA" id="ARBA00022450"/>
    </source>
</evidence>
<dbReference type="GO" id="GO:0016491">
    <property type="term" value="F:oxidoreductase activity"/>
    <property type="evidence" value="ECO:0007669"/>
    <property type="project" value="InterPro"/>
</dbReference>
<dbReference type="SUPFAM" id="SSF53335">
    <property type="entry name" value="S-adenosyl-L-methionine-dependent methyltransferases"/>
    <property type="match status" value="1"/>
</dbReference>
<keyword evidence="3" id="KW-0808">Transferase</keyword>
<dbReference type="SMART" id="SM00822">
    <property type="entry name" value="PKS_KR"/>
    <property type="match status" value="1"/>
</dbReference>
<dbReference type="InterPro" id="IPR049551">
    <property type="entry name" value="PKS_DH_C"/>
</dbReference>
<keyword evidence="2" id="KW-0597">Phosphoprotein</keyword>
<dbReference type="GO" id="GO:0006633">
    <property type="term" value="P:fatty acid biosynthetic process"/>
    <property type="evidence" value="ECO:0007669"/>
    <property type="project" value="TreeGrafter"/>
</dbReference>
<dbReference type="SUPFAM" id="SSF50129">
    <property type="entry name" value="GroES-like"/>
    <property type="match status" value="1"/>
</dbReference>
<dbReference type="InterPro" id="IPR013968">
    <property type="entry name" value="PKS_KR"/>
</dbReference>
<dbReference type="Gene3D" id="3.10.129.110">
    <property type="entry name" value="Polyketide synthase dehydratase"/>
    <property type="match status" value="1"/>
</dbReference>
<dbReference type="PROSITE" id="PS00012">
    <property type="entry name" value="PHOSPHOPANTETHEINE"/>
    <property type="match status" value="1"/>
</dbReference>
<dbReference type="SMART" id="SM00826">
    <property type="entry name" value="PKS_DH"/>
    <property type="match status" value="1"/>
</dbReference>
<keyword evidence="4" id="KW-0521">NADP</keyword>
<name>A0AAD4GWR8_ASPNN</name>
<dbReference type="InterPro" id="IPR042104">
    <property type="entry name" value="PKS_dehydratase_sf"/>
</dbReference>
<dbReference type="SUPFAM" id="SSF51735">
    <property type="entry name" value="NAD(P)-binding Rossmann-fold domains"/>
    <property type="match status" value="2"/>
</dbReference>
<dbReference type="SMART" id="SM00829">
    <property type="entry name" value="PKS_ER"/>
    <property type="match status" value="1"/>
</dbReference>
<dbReference type="Pfam" id="PF23297">
    <property type="entry name" value="ACP_SdgA_C"/>
    <property type="match status" value="1"/>
</dbReference>
<dbReference type="Pfam" id="PF08659">
    <property type="entry name" value="KR"/>
    <property type="match status" value="1"/>
</dbReference>
<evidence type="ECO:0000313" key="9">
    <source>
        <dbReference type="EMBL" id="KAF9893069.1"/>
    </source>
</evidence>
<dbReference type="Gene3D" id="1.10.1200.10">
    <property type="entry name" value="ACP-like"/>
    <property type="match status" value="1"/>
</dbReference>
<dbReference type="InterPro" id="IPR013217">
    <property type="entry name" value="Methyltransf_12"/>
</dbReference>
<dbReference type="FunFam" id="3.40.50.720:FF:000209">
    <property type="entry name" value="Polyketide synthase Pks12"/>
    <property type="match status" value="1"/>
</dbReference>
<dbReference type="PANTHER" id="PTHR43775:SF29">
    <property type="entry name" value="ASPERFURANONE POLYKETIDE SYNTHASE AFOG-RELATED"/>
    <property type="match status" value="1"/>
</dbReference>
<proteinExistence type="predicted"/>
<dbReference type="Pfam" id="PF08242">
    <property type="entry name" value="Methyltransf_12"/>
    <property type="match status" value="1"/>
</dbReference>
<evidence type="ECO:0000259" key="6">
    <source>
        <dbReference type="SMART" id="SM00822"/>
    </source>
</evidence>
<feature type="domain" description="Enoyl reductase (ER)" evidence="8">
    <location>
        <begin position="734"/>
        <end position="1046"/>
    </location>
</feature>
<keyword evidence="1" id="KW-0596">Phosphopantetheine</keyword>
<accession>A0AAD4GWR8</accession>
<evidence type="ECO:0000256" key="5">
    <source>
        <dbReference type="ARBA" id="ARBA00023268"/>
    </source>
</evidence>
<sequence length="1411" mass="155667">MQGINGTVLYPGAGMALMALEAAKQLCRDGRQISAFTLQDTSLQTPIQIPESEYVETSFCMKPLESMNGKDSDWYQFSLYTRVASSWIRNCTGTIQVQYDMEEPERVGGGEKEHDAAQVDLFLKAQAKCTSSVDMDLVYSHLRTLGYDYGDTFKGIQSISLHSPDYGTLISEITNNNATADSTVHPTAVDAMLQIGLCSATECGTKDIPTCVPTFIGRLWIAADGHPTASETFKCLSEGIFQPEKGLLGPSIVFGPEVKAPIIVLEGLECSVVSGGPSKPQEESTCQLSSEIEWKPDLRLMDNSSLEKLFEKQPLTELIELLTQLDFVLLARVLEALHTFSEQDIQPKKPYMRKYLAWAKEYKARLDRGELNRHLPQWTKRLQDWEYIHSLENQLLENPKVNKLAGLSVSVGRNLIDLLGDTIDPLQFFFSTDILEDYYGYSFDMSNMAPWLTASERFAKEGDRMSFKVLNIENDPEPQGFECGSYDVVLAVAVLHATQSLEKSLHNTRRLLKPGGKVIILEVVNPFRSAAIFGLIEGWWLSTEPYRSSGPCVGRSRWHDLLLETGFSGCDSFAADFENSSAHEMAIIISAAVDNTPAPPTQKTHIEIIYDPADSSQDTVARSIEQELKTSPSLSVTCSSLEAACTKNTDLIRVFLLEYGKPVIYNLDKRVFKQLQDLLITPTRALWDESFLTPRLINSDRVDRAVSLQVIQEHQGERKFGSGIPLQLDTKKSSLMSGFKFVESDSIDTLGDKQAELEIKYVGLNFRDVLMALGQPLEGQIGQEASGVITRVGHGCTRFKKGDLVTGIPLNCMATHSVINDESPVTKIPEGCSLSTAASVPVNFMTAYFAVKEIARIQPGESILIHSGAGGTGQAAIQLAQHFGANIFTTVGTQEKKQFLIEQYHIPEDQIFSSRSTSFEQAIMRRTYGKGVDVVLNALAGEALIKSWDCIAAHGRFVEIGKKDIMANNKLPMKMFLKNVSYTGFDLAFSVQQRPSSTLLVLETIMRLLAEGSIQPPQPISLFGLGDMSKAFRLMQSGKNHGKFVIEMRPDDMVTTVLKSQPNSSFDEHATYLIAGGLGGLGQSMIKWLVSRGARNLLVLSRSGERKTEVRTALDKLRSEGINILAPECDVSDEDSVQTAVKESSRLMPPIRGCIQAAMVLDDMLFEDMSHENWQTAVRPKVQGSWNLHQYLPQGLDFFIMLSSLNGITGIQGQPNYAVGNTFQDALAHYRVSQGQNGTSLDIGLITFTGRVARDAKLLAKVLASYPQEPVTEPQFHATLDSYCNPAAARHMGLTCQPSVGINPREGAASRQYWLDKPLLQYLALKDSSQDNQKTQGQGIDLAGALQQAHSLAEAADHVTKALSSKLSTTLSIDVGELEADKPLHQYGVDSLVAVEIRTWFTRGVGGYRYI</sequence>
<dbReference type="Proteomes" id="UP001194746">
    <property type="component" value="Unassembled WGS sequence"/>
</dbReference>
<dbReference type="InterPro" id="IPR057326">
    <property type="entry name" value="KR_dom"/>
</dbReference>
<dbReference type="InterPro" id="IPR020843">
    <property type="entry name" value="ER"/>
</dbReference>
<dbReference type="PANTHER" id="PTHR43775">
    <property type="entry name" value="FATTY ACID SYNTHASE"/>
    <property type="match status" value="1"/>
</dbReference>
<evidence type="ECO:0000313" key="10">
    <source>
        <dbReference type="Proteomes" id="UP001194746"/>
    </source>
</evidence>
<evidence type="ECO:0000259" key="7">
    <source>
        <dbReference type="SMART" id="SM00826"/>
    </source>
</evidence>
<dbReference type="SUPFAM" id="SSF47336">
    <property type="entry name" value="ACP-like"/>
    <property type="match status" value="1"/>
</dbReference>
<dbReference type="InterPro" id="IPR036736">
    <property type="entry name" value="ACP-like_sf"/>
</dbReference>
<dbReference type="CDD" id="cd05195">
    <property type="entry name" value="enoyl_red"/>
    <property type="match status" value="1"/>
</dbReference>
<dbReference type="GO" id="GO:0004312">
    <property type="term" value="F:fatty acid synthase activity"/>
    <property type="evidence" value="ECO:0007669"/>
    <property type="project" value="TreeGrafter"/>
</dbReference>
<evidence type="ECO:0008006" key="11">
    <source>
        <dbReference type="Google" id="ProtNLM"/>
    </source>
</evidence>
<dbReference type="InterPro" id="IPR020807">
    <property type="entry name" value="PKS_DH"/>
</dbReference>
<dbReference type="EMBL" id="VCAU01000009">
    <property type="protein sequence ID" value="KAF9893069.1"/>
    <property type="molecule type" value="Genomic_DNA"/>
</dbReference>
<dbReference type="InterPro" id="IPR009081">
    <property type="entry name" value="PP-bd_ACP"/>
</dbReference>
<evidence type="ECO:0000259" key="8">
    <source>
        <dbReference type="SMART" id="SM00829"/>
    </source>
</evidence>
<keyword evidence="10" id="KW-1185">Reference proteome</keyword>
<dbReference type="InterPro" id="IPR029063">
    <property type="entry name" value="SAM-dependent_MTases_sf"/>
</dbReference>
<dbReference type="GO" id="GO:1901336">
    <property type="term" value="P:lactone biosynthetic process"/>
    <property type="evidence" value="ECO:0007669"/>
    <property type="project" value="UniProtKB-ARBA"/>
</dbReference>
<dbReference type="Pfam" id="PF08240">
    <property type="entry name" value="ADH_N"/>
    <property type="match status" value="1"/>
</dbReference>
<dbReference type="InterPro" id="IPR006162">
    <property type="entry name" value="Ppantetheine_attach_site"/>
</dbReference>